<name>A0A3A4NJL1_ABYX5</name>
<gene>
    <name evidence="14" type="primary">fliG</name>
    <name evidence="14" type="ORF">C4520_20575</name>
</gene>
<evidence type="ECO:0000256" key="9">
    <source>
        <dbReference type="ARBA" id="ARBA00023143"/>
    </source>
</evidence>
<keyword evidence="8" id="KW-0472">Membrane</keyword>
<evidence type="ECO:0000256" key="3">
    <source>
        <dbReference type="ARBA" id="ARBA00010299"/>
    </source>
</evidence>
<proteinExistence type="inferred from homology"/>
<dbReference type="GO" id="GO:0009425">
    <property type="term" value="C:bacterial-type flagellum basal body"/>
    <property type="evidence" value="ECO:0007669"/>
    <property type="project" value="UniProtKB-SubCell"/>
</dbReference>
<dbReference type="Proteomes" id="UP000265882">
    <property type="component" value="Unassembled WGS sequence"/>
</dbReference>
<keyword evidence="6" id="KW-0145">Chemotaxis</keyword>
<dbReference type="PIRSF" id="PIRSF003161">
    <property type="entry name" value="FliG"/>
    <property type="match status" value="1"/>
</dbReference>
<dbReference type="InterPro" id="IPR032779">
    <property type="entry name" value="FliG_M"/>
</dbReference>
<dbReference type="PANTHER" id="PTHR30534">
    <property type="entry name" value="FLAGELLAR MOTOR SWITCH PROTEIN FLIG"/>
    <property type="match status" value="1"/>
</dbReference>
<feature type="domain" description="Flagellar motor switch protein FliG C-terminal" evidence="11">
    <location>
        <begin position="219"/>
        <end position="325"/>
    </location>
</feature>
<comment type="similarity">
    <text evidence="3">Belongs to the FliG family.</text>
</comment>
<organism evidence="14 15">
    <name type="scientific">Abyssobacteria bacterium (strain SURF_5)</name>
    <dbReference type="NCBI Taxonomy" id="2093360"/>
    <lineage>
        <taxon>Bacteria</taxon>
        <taxon>Pseudomonadati</taxon>
        <taxon>Candidatus Hydrogenedentota</taxon>
        <taxon>Candidatus Abyssobacteria</taxon>
    </lineage>
</organism>
<dbReference type="Gene3D" id="1.10.220.30">
    <property type="match status" value="3"/>
</dbReference>
<evidence type="ECO:0000313" key="14">
    <source>
        <dbReference type="EMBL" id="RJP15011.1"/>
    </source>
</evidence>
<keyword evidence="5" id="KW-1003">Cell membrane</keyword>
<sequence>MDPSELSGKQKAAILMVTLGSESSSKIMKQLDPELLEELTFEIASLGSIPPELKRKVVEEFVHMAQAKDFLSYGGVEYARETLNKAVGIEKAAEILTRLETAIKETPFEFVRKADPSQILSFIQDEHPQTIALVLAHLTPAVAAMVLAALPEELQTEVIYRVSNMEQTSPEIIRDVEMVLERKLASVIRPEMTKVGGVKNVAELLNRVDRATEKSILSNLTERDPELANEVRSLMFVFDDIVMVTDAGIQRTLKEIENKDLTLALKAANEDVKNKIFSNMSNRATEMVREDMEYMGPVRLRDVEAAQMRIVEVIRRLEDAGEIVILGREDEDKLVV</sequence>
<reference evidence="14 15" key="1">
    <citation type="journal article" date="2017" name="ISME J.">
        <title>Energy and carbon metabolisms in a deep terrestrial subsurface fluid microbial community.</title>
        <authorList>
            <person name="Momper L."/>
            <person name="Jungbluth S.P."/>
            <person name="Lee M.D."/>
            <person name="Amend J.P."/>
        </authorList>
    </citation>
    <scope>NUCLEOTIDE SEQUENCE [LARGE SCALE GENOMIC DNA]</scope>
    <source>
        <strain evidence="14">SURF_5</strain>
    </source>
</reference>
<evidence type="ECO:0000256" key="6">
    <source>
        <dbReference type="ARBA" id="ARBA00022500"/>
    </source>
</evidence>
<dbReference type="Pfam" id="PF14842">
    <property type="entry name" value="FliG_N"/>
    <property type="match status" value="1"/>
</dbReference>
<evidence type="ECO:0000256" key="7">
    <source>
        <dbReference type="ARBA" id="ARBA00022779"/>
    </source>
</evidence>
<keyword evidence="7" id="KW-0283">Flagellar rotation</keyword>
<evidence type="ECO:0000256" key="5">
    <source>
        <dbReference type="ARBA" id="ARBA00022475"/>
    </source>
</evidence>
<comment type="subcellular location">
    <subcellularLocation>
        <location evidence="1">Bacterial flagellum basal body</location>
    </subcellularLocation>
    <subcellularLocation>
        <location evidence="2">Cell membrane</location>
        <topology evidence="2">Peripheral membrane protein</topology>
        <orientation evidence="2">Cytoplasmic side</orientation>
    </subcellularLocation>
</comment>
<feature type="domain" description="Flagellar motor switch protein FliG N-terminal" evidence="13">
    <location>
        <begin position="5"/>
        <end position="108"/>
    </location>
</feature>
<evidence type="ECO:0000256" key="4">
    <source>
        <dbReference type="ARBA" id="ARBA00021870"/>
    </source>
</evidence>
<evidence type="ECO:0000256" key="1">
    <source>
        <dbReference type="ARBA" id="ARBA00004117"/>
    </source>
</evidence>
<dbReference type="EMBL" id="QZKU01000139">
    <property type="protein sequence ID" value="RJP15011.1"/>
    <property type="molecule type" value="Genomic_DNA"/>
</dbReference>
<dbReference type="SUPFAM" id="SSF48029">
    <property type="entry name" value="FliG"/>
    <property type="match status" value="2"/>
</dbReference>
<evidence type="ECO:0000256" key="8">
    <source>
        <dbReference type="ARBA" id="ARBA00023136"/>
    </source>
</evidence>
<dbReference type="NCBIfam" id="TIGR00207">
    <property type="entry name" value="fliG"/>
    <property type="match status" value="1"/>
</dbReference>
<evidence type="ECO:0000313" key="15">
    <source>
        <dbReference type="Proteomes" id="UP000265882"/>
    </source>
</evidence>
<evidence type="ECO:0000256" key="10">
    <source>
        <dbReference type="ARBA" id="ARBA00025598"/>
    </source>
</evidence>
<evidence type="ECO:0000256" key="2">
    <source>
        <dbReference type="ARBA" id="ARBA00004413"/>
    </source>
</evidence>
<evidence type="ECO:0000259" key="11">
    <source>
        <dbReference type="Pfam" id="PF01706"/>
    </source>
</evidence>
<protein>
    <recommendedName>
        <fullName evidence="4">Flagellar motor switch protein FliG</fullName>
    </recommendedName>
</protein>
<keyword evidence="9" id="KW-0975">Bacterial flagellum</keyword>
<evidence type="ECO:0000259" key="13">
    <source>
        <dbReference type="Pfam" id="PF14842"/>
    </source>
</evidence>
<dbReference type="PRINTS" id="PR00954">
    <property type="entry name" value="FLGMOTORFLIG"/>
</dbReference>
<dbReference type="AlphaFoldDB" id="A0A3A4NJL1"/>
<comment type="caution">
    <text evidence="14">The sequence shown here is derived from an EMBL/GenBank/DDBJ whole genome shotgun (WGS) entry which is preliminary data.</text>
</comment>
<dbReference type="GO" id="GO:0006935">
    <property type="term" value="P:chemotaxis"/>
    <property type="evidence" value="ECO:0007669"/>
    <property type="project" value="UniProtKB-KW"/>
</dbReference>
<dbReference type="InterPro" id="IPR000090">
    <property type="entry name" value="Flg_Motor_Flig"/>
</dbReference>
<dbReference type="Pfam" id="PF14841">
    <property type="entry name" value="FliG_M"/>
    <property type="match status" value="1"/>
</dbReference>
<dbReference type="GO" id="GO:0071973">
    <property type="term" value="P:bacterial-type flagellum-dependent cell motility"/>
    <property type="evidence" value="ECO:0007669"/>
    <property type="project" value="InterPro"/>
</dbReference>
<dbReference type="InterPro" id="IPR011002">
    <property type="entry name" value="FliG_a-hlx"/>
</dbReference>
<accession>A0A3A4NJL1</accession>
<evidence type="ECO:0000259" key="12">
    <source>
        <dbReference type="Pfam" id="PF14841"/>
    </source>
</evidence>
<dbReference type="Pfam" id="PF01706">
    <property type="entry name" value="FliG_C"/>
    <property type="match status" value="1"/>
</dbReference>
<dbReference type="GO" id="GO:0005886">
    <property type="term" value="C:plasma membrane"/>
    <property type="evidence" value="ECO:0007669"/>
    <property type="project" value="UniProtKB-SubCell"/>
</dbReference>
<dbReference type="InterPro" id="IPR028263">
    <property type="entry name" value="FliG_N"/>
</dbReference>
<feature type="domain" description="Flagellar motor switch protein FliG middle" evidence="12">
    <location>
        <begin position="116"/>
        <end position="188"/>
    </location>
</feature>
<dbReference type="FunFam" id="1.10.220.30:FF:000001">
    <property type="entry name" value="Flagellar motor switch protein FliG"/>
    <property type="match status" value="1"/>
</dbReference>
<keyword evidence="14" id="KW-0966">Cell projection</keyword>
<dbReference type="InterPro" id="IPR023087">
    <property type="entry name" value="Flg_Motor_Flig_C"/>
</dbReference>
<keyword evidence="14" id="KW-0969">Cilium</keyword>
<keyword evidence="14" id="KW-0282">Flagellum</keyword>
<comment type="function">
    <text evidence="10">FliG is one of three proteins (FliG, FliN, FliM) that forms the rotor-mounted switch complex (C ring), located at the base of the basal body. This complex interacts with the CheY and CheZ chemotaxis proteins, in addition to contacting components of the motor that determine the direction of flagellar rotation.</text>
</comment>
<dbReference type="GO" id="GO:0003774">
    <property type="term" value="F:cytoskeletal motor activity"/>
    <property type="evidence" value="ECO:0007669"/>
    <property type="project" value="InterPro"/>
</dbReference>
<dbReference type="PANTHER" id="PTHR30534:SF0">
    <property type="entry name" value="FLAGELLAR MOTOR SWITCH PROTEIN FLIG"/>
    <property type="match status" value="1"/>
</dbReference>